<dbReference type="STRING" id="288768.SAMEA3906486_01907"/>
<dbReference type="InterPro" id="IPR008183">
    <property type="entry name" value="Aldose_1/G6P_1-epimerase"/>
</dbReference>
<evidence type="ECO:0000313" key="7">
    <source>
        <dbReference type="Proteomes" id="UP000076848"/>
    </source>
</evidence>
<feature type="active site" evidence="5">
    <location>
        <position position="170"/>
    </location>
</feature>
<comment type="similarity">
    <text evidence="2 4">Belongs to the glucose-6-phosphate 1-epimerase family.</text>
</comment>
<dbReference type="InterPro" id="IPR025532">
    <property type="entry name" value="G6P_1-epimerase"/>
</dbReference>
<dbReference type="OrthoDB" id="9790727at2"/>
<name>A0A157SCR9_9BORD</name>
<reference evidence="6 7" key="1">
    <citation type="submission" date="2016-04" db="EMBL/GenBank/DDBJ databases">
        <authorList>
            <consortium name="Pathogen Informatics"/>
        </authorList>
    </citation>
    <scope>NUCLEOTIDE SEQUENCE [LARGE SCALE GENOMIC DNA]</scope>
    <source>
        <strain evidence="6 7">H050680373</strain>
    </source>
</reference>
<dbReference type="InterPro" id="IPR014718">
    <property type="entry name" value="GH-type_carb-bd"/>
</dbReference>
<dbReference type="GO" id="GO:0047938">
    <property type="term" value="F:glucose-6-phosphate 1-epimerase activity"/>
    <property type="evidence" value="ECO:0007669"/>
    <property type="project" value="UniProtKB-UniRule"/>
</dbReference>
<evidence type="ECO:0000256" key="3">
    <source>
        <dbReference type="ARBA" id="ARBA00023235"/>
    </source>
</evidence>
<keyword evidence="7" id="KW-1185">Reference proteome</keyword>
<dbReference type="GO" id="GO:0005975">
    <property type="term" value="P:carbohydrate metabolic process"/>
    <property type="evidence" value="ECO:0007669"/>
    <property type="project" value="InterPro"/>
</dbReference>
<protein>
    <recommendedName>
        <fullName evidence="4">Putative glucose-6-phosphate 1-epimerase</fullName>
        <ecNumber evidence="4">5.1.3.15</ecNumber>
    </recommendedName>
</protein>
<feature type="active site" evidence="5">
    <location>
        <position position="273"/>
    </location>
</feature>
<dbReference type="PIRSF" id="PIRSF016020">
    <property type="entry name" value="PHexose_mutarotase"/>
    <property type="match status" value="1"/>
</dbReference>
<evidence type="ECO:0000256" key="2">
    <source>
        <dbReference type="ARBA" id="ARBA00005866"/>
    </source>
</evidence>
<dbReference type="GO" id="GO:0030246">
    <property type="term" value="F:carbohydrate binding"/>
    <property type="evidence" value="ECO:0007669"/>
    <property type="project" value="UniProtKB-UniRule"/>
</dbReference>
<evidence type="ECO:0000313" key="6">
    <source>
        <dbReference type="EMBL" id="SAI68230.1"/>
    </source>
</evidence>
<sequence>MNTPAPVRIFPERLGELDCLRIETPHGSALMAPQGAQLLSYTPTGGKPLVWLSEQASFRAGVSVRGGVPVCWPWFGVYARNPKSVRDSVNAPEDAPSHGLVRGLDWQLADPETGKDWAELMFALDLEDGIGPWRHSARLALTARFGKSLELGFSITNTGSSPFTVSLALHTYLAVSDSRRIRIDGLQDKPYLDTARGWTQLRQQGEIAIEEETDRIYQEVDRPIEVHDPDWGRTLRLAASNSRSAVVWNPWIEKSARLSDFASDAWQRMLCIETARIMDDVLTVEAGATETVALAIQADTGD</sequence>
<dbReference type="CDD" id="cd09020">
    <property type="entry name" value="D-hex-6-P-epi_like"/>
    <property type="match status" value="1"/>
</dbReference>
<dbReference type="EC" id="5.1.3.15" evidence="4"/>
<proteinExistence type="inferred from homology"/>
<gene>
    <name evidence="6" type="primary">yeaD</name>
    <name evidence="6" type="ORF">SAMEA3906486_01907</name>
</gene>
<dbReference type="PANTHER" id="PTHR11122:SF13">
    <property type="entry name" value="GLUCOSE-6-PHOSPHATE 1-EPIMERASE"/>
    <property type="match status" value="1"/>
</dbReference>
<dbReference type="EMBL" id="FKIF01000003">
    <property type="protein sequence ID" value="SAI68230.1"/>
    <property type="molecule type" value="Genomic_DNA"/>
</dbReference>
<dbReference type="RefSeq" id="WP_066126185.1">
    <property type="nucleotide sequence ID" value="NZ_FKIF01000003.1"/>
</dbReference>
<evidence type="ECO:0000256" key="4">
    <source>
        <dbReference type="PIRNR" id="PIRNR016020"/>
    </source>
</evidence>
<organism evidence="6 7">
    <name type="scientific">Bordetella ansorpii</name>
    <dbReference type="NCBI Taxonomy" id="288768"/>
    <lineage>
        <taxon>Bacteria</taxon>
        <taxon>Pseudomonadati</taxon>
        <taxon>Pseudomonadota</taxon>
        <taxon>Betaproteobacteria</taxon>
        <taxon>Burkholderiales</taxon>
        <taxon>Alcaligenaceae</taxon>
        <taxon>Bordetella</taxon>
    </lineage>
</organism>
<keyword evidence="3 4" id="KW-0413">Isomerase</keyword>
<evidence type="ECO:0000256" key="1">
    <source>
        <dbReference type="ARBA" id="ARBA00001096"/>
    </source>
</evidence>
<evidence type="ECO:0000256" key="5">
    <source>
        <dbReference type="PIRSR" id="PIRSR016020-1"/>
    </source>
</evidence>
<accession>A0A157SCR9</accession>
<dbReference type="SUPFAM" id="SSF74650">
    <property type="entry name" value="Galactose mutarotase-like"/>
    <property type="match status" value="1"/>
</dbReference>
<dbReference type="Pfam" id="PF01263">
    <property type="entry name" value="Aldose_epim"/>
    <property type="match status" value="1"/>
</dbReference>
<dbReference type="Proteomes" id="UP000076848">
    <property type="component" value="Unassembled WGS sequence"/>
</dbReference>
<dbReference type="AlphaFoldDB" id="A0A157SCR9"/>
<dbReference type="PANTHER" id="PTHR11122">
    <property type="entry name" value="APOSPORY-ASSOCIATED PROTEIN C-RELATED"/>
    <property type="match status" value="1"/>
</dbReference>
<dbReference type="InterPro" id="IPR011013">
    <property type="entry name" value="Gal_mutarotase_sf_dom"/>
</dbReference>
<dbReference type="Gene3D" id="2.70.98.10">
    <property type="match status" value="1"/>
</dbReference>
<comment type="catalytic activity">
    <reaction evidence="1">
        <text>alpha-D-glucose 6-phosphate = beta-D-glucose 6-phosphate</text>
        <dbReference type="Rhea" id="RHEA:16249"/>
        <dbReference type="ChEBI" id="CHEBI:58225"/>
        <dbReference type="ChEBI" id="CHEBI:58247"/>
        <dbReference type="EC" id="5.1.3.15"/>
    </reaction>
</comment>